<evidence type="ECO:0000256" key="1">
    <source>
        <dbReference type="ARBA" id="ARBA00023002"/>
    </source>
</evidence>
<feature type="domain" description="NADH:ubiquinone oxidoreductase-like 20kDa subunit" evidence="3">
    <location>
        <begin position="46"/>
        <end position="192"/>
    </location>
</feature>
<evidence type="ECO:0000259" key="3">
    <source>
        <dbReference type="Pfam" id="PF01058"/>
    </source>
</evidence>
<dbReference type="PANTHER" id="PTHR42845">
    <property type="entry name" value="COENZYME F420-REDUCING HYDROGENASE, GAMMA SUBUNIT"/>
    <property type="match status" value="1"/>
</dbReference>
<dbReference type="Pfam" id="PF01058">
    <property type="entry name" value="Oxidored_q6"/>
    <property type="match status" value="1"/>
</dbReference>
<gene>
    <name evidence="4" type="ORF">ACFQ5X_31240</name>
</gene>
<dbReference type="InterPro" id="IPR037024">
    <property type="entry name" value="NiFe_Hase_small_N_sf"/>
</dbReference>
<feature type="region of interest" description="Disordered" evidence="2">
    <location>
        <begin position="1"/>
        <end position="33"/>
    </location>
</feature>
<reference evidence="5" key="1">
    <citation type="journal article" date="2019" name="Int. J. Syst. Evol. Microbiol.">
        <title>The Global Catalogue of Microorganisms (GCM) 10K type strain sequencing project: providing services to taxonomists for standard genome sequencing and annotation.</title>
        <authorList>
            <consortium name="The Broad Institute Genomics Platform"/>
            <consortium name="The Broad Institute Genome Sequencing Center for Infectious Disease"/>
            <person name="Wu L."/>
            <person name="Ma J."/>
        </authorList>
    </citation>
    <scope>NUCLEOTIDE SEQUENCE [LARGE SCALE GENOMIC DNA]</scope>
    <source>
        <strain evidence="5">CGMCC 4.7020</strain>
    </source>
</reference>
<dbReference type="SUPFAM" id="SSF56770">
    <property type="entry name" value="HydA/Nqo6-like"/>
    <property type="match status" value="1"/>
</dbReference>
<dbReference type="RefSeq" id="WP_381237753.1">
    <property type="nucleotide sequence ID" value="NZ_JBHSKH010000050.1"/>
</dbReference>
<comment type="caution">
    <text evidence="4">The sequence shown here is derived from an EMBL/GenBank/DDBJ whole genome shotgun (WGS) entry which is preliminary data.</text>
</comment>
<dbReference type="EMBL" id="JBHTMM010000050">
    <property type="protein sequence ID" value="MFD1310311.1"/>
    <property type="molecule type" value="Genomic_DNA"/>
</dbReference>
<proteinExistence type="predicted"/>
<name>A0ABW3XL48_9ACTN</name>
<keyword evidence="5" id="KW-1185">Reference proteome</keyword>
<keyword evidence="1" id="KW-0560">Oxidoreductase</keyword>
<sequence>MGSDRGPAADREPSADAVDTDPGQAVGRREDADPRPTLAVWKFASCDGCQLTLLDCEDELLGLSEDVRIEHFLEMSGAEGPGGGRTGPAGRGPYDLSLVEGSITTADDAERIQHVRRVSRRLVTIGACATAGGIQALRNFGDVDEFRAAVYARPEYISTLDTSTPISAHVPVDFELRGCPIDRRQLLEVITAHLAGRKPQIPAHSVCFECKRRGTTCVTVAHGTPCLGPVTHAGCGAICPAYGRGCYGCFGPNDRPNLRSMLGQLRHDGMTETDIQRVFRTFNAASPEYAPLADLAAEEQDTPRTGPESDPEKRA</sequence>
<dbReference type="InterPro" id="IPR051349">
    <property type="entry name" value="Hydrogenase_assoc-protein"/>
</dbReference>
<evidence type="ECO:0000313" key="5">
    <source>
        <dbReference type="Proteomes" id="UP001597058"/>
    </source>
</evidence>
<organism evidence="4 5">
    <name type="scientific">Streptomyces kaempferi</name>
    <dbReference type="NCBI Taxonomy" id="333725"/>
    <lineage>
        <taxon>Bacteria</taxon>
        <taxon>Bacillati</taxon>
        <taxon>Actinomycetota</taxon>
        <taxon>Actinomycetes</taxon>
        <taxon>Kitasatosporales</taxon>
        <taxon>Streptomycetaceae</taxon>
        <taxon>Streptomyces</taxon>
    </lineage>
</organism>
<feature type="region of interest" description="Disordered" evidence="2">
    <location>
        <begin position="290"/>
        <end position="315"/>
    </location>
</feature>
<dbReference type="PANTHER" id="PTHR42845:SF3">
    <property type="entry name" value="CYTOSOLIC NIFE-HYDROGENASE, DELTA SUBUNIT"/>
    <property type="match status" value="1"/>
</dbReference>
<dbReference type="Proteomes" id="UP001597058">
    <property type="component" value="Unassembled WGS sequence"/>
</dbReference>
<protein>
    <submittedName>
        <fullName evidence="4">Oxidoreductase</fullName>
    </submittedName>
</protein>
<evidence type="ECO:0000256" key="2">
    <source>
        <dbReference type="SAM" id="MobiDB-lite"/>
    </source>
</evidence>
<evidence type="ECO:0000313" key="4">
    <source>
        <dbReference type="EMBL" id="MFD1310311.1"/>
    </source>
</evidence>
<accession>A0ABW3XL48</accession>
<dbReference type="InterPro" id="IPR006137">
    <property type="entry name" value="NADH_UbQ_OxRdtase-like_20kDa"/>
</dbReference>
<dbReference type="Gene3D" id="3.40.50.700">
    <property type="entry name" value="NADH:ubiquinone oxidoreductase-like, 20kDa subunit"/>
    <property type="match status" value="1"/>
</dbReference>